<organism evidence="1">
    <name type="scientific">marine sediment metagenome</name>
    <dbReference type="NCBI Taxonomy" id="412755"/>
    <lineage>
        <taxon>unclassified sequences</taxon>
        <taxon>metagenomes</taxon>
        <taxon>ecological metagenomes</taxon>
    </lineage>
</organism>
<protein>
    <submittedName>
        <fullName evidence="1">Uncharacterized protein</fullName>
    </submittedName>
</protein>
<reference evidence="1" key="1">
    <citation type="journal article" date="2014" name="Front. Microbiol.">
        <title>High frequency of phylogenetically diverse reductive dehalogenase-homologous genes in deep subseafloor sedimentary metagenomes.</title>
        <authorList>
            <person name="Kawai M."/>
            <person name="Futagami T."/>
            <person name="Toyoda A."/>
            <person name="Takaki Y."/>
            <person name="Nishi S."/>
            <person name="Hori S."/>
            <person name="Arai W."/>
            <person name="Tsubouchi T."/>
            <person name="Morono Y."/>
            <person name="Uchiyama I."/>
            <person name="Ito T."/>
            <person name="Fujiyama A."/>
            <person name="Inagaki F."/>
            <person name="Takami H."/>
        </authorList>
    </citation>
    <scope>NUCLEOTIDE SEQUENCE</scope>
    <source>
        <strain evidence="1">Expedition CK06-06</strain>
    </source>
</reference>
<proteinExistence type="predicted"/>
<dbReference type="SUPFAM" id="SSF49265">
    <property type="entry name" value="Fibronectin type III"/>
    <property type="match status" value="1"/>
</dbReference>
<sequence length="184" mass="20135">MEGLGKLGTSIIYSKNKGIKTAKGYKVPDNPKSDDQKEQRDYLKNGVLAWKTDGFTELDAEAWDLYALALKVAKSGFNVCMGLKIIAKVKLLTWLKLVDITIAEPTTTGCVVTIATATDQTLSLYSGGSKTSMFKKTDGVWETDTTTFTIADLTPGLEYFFYVITTLGTGAERTGIYKFKTPAE</sequence>
<name>X1VAP0_9ZZZZ</name>
<comment type="caution">
    <text evidence="1">The sequence shown here is derived from an EMBL/GenBank/DDBJ whole genome shotgun (WGS) entry which is preliminary data.</text>
</comment>
<accession>X1VAP0</accession>
<evidence type="ECO:0000313" key="1">
    <source>
        <dbReference type="EMBL" id="GAJ02830.1"/>
    </source>
</evidence>
<dbReference type="EMBL" id="BARW01032626">
    <property type="protein sequence ID" value="GAJ02830.1"/>
    <property type="molecule type" value="Genomic_DNA"/>
</dbReference>
<dbReference type="AlphaFoldDB" id="X1VAP0"/>
<gene>
    <name evidence="1" type="ORF">S12H4_51598</name>
</gene>
<dbReference type="InterPro" id="IPR036116">
    <property type="entry name" value="FN3_sf"/>
</dbReference>